<dbReference type="RefSeq" id="WP_382166647.1">
    <property type="nucleotide sequence ID" value="NZ_JBHTBR010000004.1"/>
</dbReference>
<dbReference type="PROSITE" id="PS50110">
    <property type="entry name" value="RESPONSE_REGULATORY"/>
    <property type="match status" value="1"/>
</dbReference>
<dbReference type="InterPro" id="IPR001789">
    <property type="entry name" value="Sig_transdc_resp-reg_receiver"/>
</dbReference>
<dbReference type="InterPro" id="IPR011006">
    <property type="entry name" value="CheY-like_superfamily"/>
</dbReference>
<evidence type="ECO:0000259" key="2">
    <source>
        <dbReference type="PROSITE" id="PS50110"/>
    </source>
</evidence>
<keyword evidence="4" id="KW-1185">Reference proteome</keyword>
<dbReference type="SUPFAM" id="SSF52172">
    <property type="entry name" value="CheY-like"/>
    <property type="match status" value="1"/>
</dbReference>
<comment type="caution">
    <text evidence="1">Lacks conserved residue(s) required for the propagation of feature annotation.</text>
</comment>
<dbReference type="Gene3D" id="3.40.50.2300">
    <property type="match status" value="1"/>
</dbReference>
<feature type="domain" description="Response regulatory" evidence="2">
    <location>
        <begin position="10"/>
        <end position="128"/>
    </location>
</feature>
<sequence>MRATNLNAIDVLIYSHHKHLVHLEKTALEAFGVKRIEAVQGQDQLKEAIRHNYRDIVIINHMPGMPLGPLVEAIRSESDASNPYAIVLLMTSTPSRRVIQEGIRCGVDGVMALPFTGNDLWRQLVHFVGRNRSFVRTSQYFGPCRRRLHNIRYQGEERRAD</sequence>
<proteinExistence type="predicted"/>
<organism evidence="3 4">
    <name type="scientific">Hirschia litorea</name>
    <dbReference type="NCBI Taxonomy" id="1199156"/>
    <lineage>
        <taxon>Bacteria</taxon>
        <taxon>Pseudomonadati</taxon>
        <taxon>Pseudomonadota</taxon>
        <taxon>Alphaproteobacteria</taxon>
        <taxon>Hyphomonadales</taxon>
        <taxon>Hyphomonadaceae</taxon>
        <taxon>Hirschia</taxon>
    </lineage>
</organism>
<evidence type="ECO:0000256" key="1">
    <source>
        <dbReference type="PROSITE-ProRule" id="PRU00169"/>
    </source>
</evidence>
<evidence type="ECO:0000313" key="3">
    <source>
        <dbReference type="EMBL" id="MFC7291418.1"/>
    </source>
</evidence>
<name>A0ABW2IKI1_9PROT</name>
<protein>
    <submittedName>
        <fullName evidence="3">Response regulator receiver protein</fullName>
    </submittedName>
</protein>
<dbReference type="EMBL" id="JBHTBR010000004">
    <property type="protein sequence ID" value="MFC7291418.1"/>
    <property type="molecule type" value="Genomic_DNA"/>
</dbReference>
<comment type="caution">
    <text evidence="3">The sequence shown here is derived from an EMBL/GenBank/DDBJ whole genome shotgun (WGS) entry which is preliminary data.</text>
</comment>
<gene>
    <name evidence="3" type="ORF">ACFQS8_07315</name>
</gene>
<reference evidence="4" key="1">
    <citation type="journal article" date="2019" name="Int. J. Syst. Evol. Microbiol.">
        <title>The Global Catalogue of Microorganisms (GCM) 10K type strain sequencing project: providing services to taxonomists for standard genome sequencing and annotation.</title>
        <authorList>
            <consortium name="The Broad Institute Genomics Platform"/>
            <consortium name="The Broad Institute Genome Sequencing Center for Infectious Disease"/>
            <person name="Wu L."/>
            <person name="Ma J."/>
        </authorList>
    </citation>
    <scope>NUCLEOTIDE SEQUENCE [LARGE SCALE GENOMIC DNA]</scope>
    <source>
        <strain evidence="4">CCUG 51308</strain>
    </source>
</reference>
<accession>A0ABW2IKI1</accession>
<evidence type="ECO:0000313" key="4">
    <source>
        <dbReference type="Proteomes" id="UP001596492"/>
    </source>
</evidence>
<dbReference type="Proteomes" id="UP001596492">
    <property type="component" value="Unassembled WGS sequence"/>
</dbReference>